<evidence type="ECO:0000313" key="2">
    <source>
        <dbReference type="EMBL" id="MDU0338481.1"/>
    </source>
</evidence>
<reference evidence="2 3" key="1">
    <citation type="submission" date="2023-09" db="EMBL/GenBank/DDBJ databases">
        <title>Whole genome shotgun sequencing (WGS) of Bosea sp. ZW T0_25, isolated from stored onions (Allium cepa).</title>
        <authorList>
            <person name="Stoll D.A."/>
            <person name="Huch M."/>
        </authorList>
    </citation>
    <scope>NUCLEOTIDE SEQUENCE [LARGE SCALE GENOMIC DNA]</scope>
    <source>
        <strain evidence="2 3">ZW T0_25</strain>
    </source>
</reference>
<dbReference type="EMBL" id="JAWDID010000001">
    <property type="protein sequence ID" value="MDU0338481.1"/>
    <property type="molecule type" value="Genomic_DNA"/>
</dbReference>
<dbReference type="Proteomes" id="UP001254257">
    <property type="component" value="Unassembled WGS sequence"/>
</dbReference>
<keyword evidence="3" id="KW-1185">Reference proteome</keyword>
<dbReference type="RefSeq" id="WP_316016421.1">
    <property type="nucleotide sequence ID" value="NZ_JAWDID010000001.1"/>
</dbReference>
<gene>
    <name evidence="2" type="ORF">RKE40_01230</name>
</gene>
<evidence type="ECO:0000313" key="3">
    <source>
        <dbReference type="Proteomes" id="UP001254257"/>
    </source>
</evidence>
<sequence>MDADLRDDLRPSSPARNEAASRVGGVRPMARGDVPAVAKLFARSFRDGKGAVAPDLEAYLETVFFGSPHYRPEHGSIVHDSGASGVTSAILAIPMEFTVHGRKVIAKLLCAFMAEGKEGAAGAARLARQMRAAKQDMCFSDNSSPVSADHWVAGGGVVLPIQSLEWHRSFRPLSAGALNCSRHLPALRSRPILHLLGRIDDVLRRRRPSLVPPAPSGCRTIETSVDAFFACAGPMTERFSIRPAWSRPEFDWLHGVAALNKGLGTLQVRSVVDESGRTIGAFLFFGKSKLEATVLNVLCEAGREFEVVGQMFSHLDAEGYARASGIAQPFMMNAISRQRRLSFKHRGYFCMVTRHAEIKEAALHNDIYIGGLASESWSRLLTDF</sequence>
<name>A0ABU3S166_9HYPH</name>
<evidence type="ECO:0000256" key="1">
    <source>
        <dbReference type="SAM" id="MobiDB-lite"/>
    </source>
</evidence>
<comment type="caution">
    <text evidence="2">The sequence shown here is derived from an EMBL/GenBank/DDBJ whole genome shotgun (WGS) entry which is preliminary data.</text>
</comment>
<organism evidence="2 3">
    <name type="scientific">Bosea rubneri</name>
    <dbReference type="NCBI Taxonomy" id="3075434"/>
    <lineage>
        <taxon>Bacteria</taxon>
        <taxon>Pseudomonadati</taxon>
        <taxon>Pseudomonadota</taxon>
        <taxon>Alphaproteobacteria</taxon>
        <taxon>Hyphomicrobiales</taxon>
        <taxon>Boseaceae</taxon>
        <taxon>Bosea</taxon>
    </lineage>
</organism>
<feature type="region of interest" description="Disordered" evidence="1">
    <location>
        <begin position="1"/>
        <end position="22"/>
    </location>
</feature>
<protein>
    <submittedName>
        <fullName evidence="2">GNAT family N-acetyltransferase</fullName>
    </submittedName>
</protein>
<proteinExistence type="predicted"/>
<feature type="compositionally biased region" description="Basic and acidic residues" evidence="1">
    <location>
        <begin position="1"/>
        <end position="10"/>
    </location>
</feature>
<accession>A0ABU3S166</accession>